<sequence length="224" mass="24998">MLPKTGADCSKLLLACDIVGKHLHGRLVTRQVAATAIAASWSLTGKAFADEGDTLFFVGFVDLGCYHFLEIKRNGMAVLFAMDRGNDFSAAAIVSKFAEIDALPGAQVQSPVSDGEGNFCSYDGTFSMGRHIVLTFHRVQIIGRIFFYDMIENLFHIFSDIGVGIFIDGQCCRGVLDKEMEETYLREVTQLLSNFIRDEMEATAPGFEFDFYLFPHKVFKCYSY</sequence>
<dbReference type="EMBL" id="AMCI01000659">
    <property type="protein sequence ID" value="EJX08298.1"/>
    <property type="molecule type" value="Genomic_DNA"/>
</dbReference>
<accession>J9GYL4</accession>
<gene>
    <name evidence="1" type="ORF">EVA_03593</name>
</gene>
<name>J9GYL4_9ZZZZ</name>
<evidence type="ECO:0000313" key="1">
    <source>
        <dbReference type="EMBL" id="EJX08298.1"/>
    </source>
</evidence>
<protein>
    <submittedName>
        <fullName evidence="1">DNA-binding protein</fullName>
    </submittedName>
</protein>
<reference evidence="1" key="1">
    <citation type="journal article" date="2012" name="PLoS ONE">
        <title>Gene sets for utilization of primary and secondary nutrition supplies in the distal gut of endangered iberian lynx.</title>
        <authorList>
            <person name="Alcaide M."/>
            <person name="Messina E."/>
            <person name="Richter M."/>
            <person name="Bargiela R."/>
            <person name="Peplies J."/>
            <person name="Huws S.A."/>
            <person name="Newbold C.J."/>
            <person name="Golyshin P.N."/>
            <person name="Simon M.A."/>
            <person name="Lopez G."/>
            <person name="Yakimov M.M."/>
            <person name="Ferrer M."/>
        </authorList>
    </citation>
    <scope>NUCLEOTIDE SEQUENCE</scope>
</reference>
<proteinExistence type="predicted"/>
<comment type="caution">
    <text evidence="1">The sequence shown here is derived from an EMBL/GenBank/DDBJ whole genome shotgun (WGS) entry which is preliminary data.</text>
</comment>
<dbReference type="AlphaFoldDB" id="J9GYL4"/>
<organism evidence="1">
    <name type="scientific">gut metagenome</name>
    <dbReference type="NCBI Taxonomy" id="749906"/>
    <lineage>
        <taxon>unclassified sequences</taxon>
        <taxon>metagenomes</taxon>
        <taxon>organismal metagenomes</taxon>
    </lineage>
</organism>
<keyword evidence="1" id="KW-0238">DNA-binding</keyword>
<dbReference type="GO" id="GO:0003677">
    <property type="term" value="F:DNA binding"/>
    <property type="evidence" value="ECO:0007669"/>
    <property type="project" value="UniProtKB-KW"/>
</dbReference>